<feature type="binding site" evidence="6">
    <location>
        <position position="135"/>
    </location>
    <ligand>
        <name>Zn(2+)</name>
        <dbReference type="ChEBI" id="CHEBI:29105"/>
        <label>1</label>
        <note>catalytic</note>
    </ligand>
</feature>
<reference evidence="7 8" key="1">
    <citation type="journal article" date="2011" name="J. Bacteriol.">
        <title>Complete genome sequence of the obligate piezophilic hyperthermophilic archaeon Pyrococcus yayanosii CH1.</title>
        <authorList>
            <person name="Jun X."/>
            <person name="Lupeng L."/>
            <person name="Minjuan X."/>
            <person name="Oger P."/>
            <person name="Fengping W."/>
            <person name="Jebbar M."/>
            <person name="Xiang X."/>
        </authorList>
    </citation>
    <scope>NUCLEOTIDE SEQUENCE [LARGE SCALE GENOMIC DNA]</scope>
    <source>
        <strain evidence="8">CH1 / JCM 16557</strain>
    </source>
</reference>
<dbReference type="eggNOG" id="arCOG00458">
    <property type="taxonomic scope" value="Archaea"/>
</dbReference>
<dbReference type="AlphaFoldDB" id="F8AFJ3"/>
<accession>F8AFJ3</accession>
<feature type="binding site" evidence="6">
    <location>
        <position position="142"/>
    </location>
    <ligand>
        <name>Zn(2+)</name>
        <dbReference type="ChEBI" id="CHEBI:29105"/>
        <label>2</label>
    </ligand>
</feature>
<gene>
    <name evidence="6" type="primary">amzA</name>
    <name evidence="7" type="ordered locus">PYCH_00970</name>
</gene>
<keyword evidence="8" id="KW-1185">Reference proteome</keyword>
<dbReference type="STRING" id="529709.PYCH_00970"/>
<dbReference type="OrthoDB" id="50281at2157"/>
<dbReference type="KEGG" id="pya:PYCH_00970"/>
<evidence type="ECO:0000256" key="3">
    <source>
        <dbReference type="ARBA" id="ARBA00022801"/>
    </source>
</evidence>
<keyword evidence="4 6" id="KW-0862">Zinc</keyword>
<feature type="active site" description="Proton acceptor" evidence="6">
    <location>
        <position position="132"/>
    </location>
</feature>
<dbReference type="GO" id="GO:0008237">
    <property type="term" value="F:metallopeptidase activity"/>
    <property type="evidence" value="ECO:0007669"/>
    <property type="project" value="UniProtKB-UniRule"/>
</dbReference>
<keyword evidence="5 6" id="KW-0482">Metalloprotease</keyword>
<comment type="similarity">
    <text evidence="6">Belongs to the peptidase M54 family.</text>
</comment>
<feature type="binding site" evidence="6">
    <location>
        <position position="147"/>
    </location>
    <ligand>
        <name>Zn(2+)</name>
        <dbReference type="ChEBI" id="CHEBI:29105"/>
        <label>2</label>
    </ligand>
</feature>
<comment type="subunit">
    <text evidence="6">Monomer.</text>
</comment>
<comment type="function">
    <text evidence="6">Probable zinc metalloprotease whose natural substrate is unknown.</text>
</comment>
<feature type="binding site" evidence="6">
    <location>
        <position position="169"/>
    </location>
    <ligand>
        <name>Zn(2+)</name>
        <dbReference type="ChEBI" id="CHEBI:29105"/>
        <label>2</label>
    </ligand>
</feature>
<dbReference type="SUPFAM" id="SSF55486">
    <property type="entry name" value="Metalloproteases ('zincins'), catalytic domain"/>
    <property type="match status" value="1"/>
</dbReference>
<dbReference type="PANTHER" id="PTHR15910">
    <property type="entry name" value="ARCHAEMETZINCIN"/>
    <property type="match status" value="1"/>
</dbReference>
<evidence type="ECO:0000313" key="7">
    <source>
        <dbReference type="EMBL" id="AEH23810.1"/>
    </source>
</evidence>
<dbReference type="PIRSF" id="PIRSF005785">
    <property type="entry name" value="Zn-prot_arch"/>
    <property type="match status" value="1"/>
</dbReference>
<dbReference type="NCBIfam" id="NF033823">
    <property type="entry name" value="archmetzin"/>
    <property type="match status" value="1"/>
</dbReference>
<dbReference type="EC" id="3.4.-.-" evidence="6"/>
<dbReference type="Pfam" id="PF07998">
    <property type="entry name" value="Peptidase_M54"/>
    <property type="match status" value="1"/>
</dbReference>
<dbReference type="Proteomes" id="UP000008386">
    <property type="component" value="Chromosome"/>
</dbReference>
<dbReference type="GeneID" id="10836680"/>
<dbReference type="GO" id="GO:0008270">
    <property type="term" value="F:zinc ion binding"/>
    <property type="evidence" value="ECO:0007669"/>
    <property type="project" value="UniProtKB-UniRule"/>
</dbReference>
<keyword evidence="1 6" id="KW-0645">Protease</keyword>
<organism evidence="7 8">
    <name type="scientific">Pyrococcus yayanosii (strain CH1 / JCM 16557)</name>
    <dbReference type="NCBI Taxonomy" id="529709"/>
    <lineage>
        <taxon>Archaea</taxon>
        <taxon>Methanobacteriati</taxon>
        <taxon>Methanobacteriota</taxon>
        <taxon>Thermococci</taxon>
        <taxon>Thermococcales</taxon>
        <taxon>Thermococcaceae</taxon>
        <taxon>Pyrococcus</taxon>
    </lineage>
</organism>
<evidence type="ECO:0000256" key="2">
    <source>
        <dbReference type="ARBA" id="ARBA00022723"/>
    </source>
</evidence>
<dbReference type="PANTHER" id="PTHR15910:SF1">
    <property type="entry name" value="ARCHAEMETZINCIN-2"/>
    <property type="match status" value="1"/>
</dbReference>
<dbReference type="InterPro" id="IPR012962">
    <property type="entry name" value="Pept_M54_archaemetzincn"/>
</dbReference>
<feature type="binding site" evidence="6">
    <location>
        <position position="131"/>
    </location>
    <ligand>
        <name>Zn(2+)</name>
        <dbReference type="ChEBI" id="CHEBI:29105"/>
        <label>1</label>
        <note>catalytic</note>
    </ligand>
</feature>
<dbReference type="HAMAP" id="MF_01842">
    <property type="entry name" value="Archaemetzincin"/>
    <property type="match status" value="1"/>
</dbReference>
<comment type="cofactor">
    <cofactor evidence="6">
        <name>Zn(2+)</name>
        <dbReference type="ChEBI" id="CHEBI:29105"/>
    </cofactor>
    <text evidence="6">Binds 2 Zn(2+) ions per subunit. One is catalytic, whereas the other seems to have a structural role.</text>
</comment>
<dbReference type="InterPro" id="IPR024079">
    <property type="entry name" value="MetalloPept_cat_dom_sf"/>
</dbReference>
<evidence type="ECO:0000256" key="1">
    <source>
        <dbReference type="ARBA" id="ARBA00022670"/>
    </source>
</evidence>
<proteinExistence type="inferred from homology"/>
<keyword evidence="2 6" id="KW-0479">Metal-binding</keyword>
<dbReference type="Gene3D" id="3.40.390.10">
    <property type="entry name" value="Collagenase (Catalytic Domain)"/>
    <property type="match status" value="1"/>
</dbReference>
<evidence type="ECO:0000256" key="4">
    <source>
        <dbReference type="ARBA" id="ARBA00022833"/>
    </source>
</evidence>
<dbReference type="CDD" id="cd11375">
    <property type="entry name" value="Peptidase_M54"/>
    <property type="match status" value="1"/>
</dbReference>
<dbReference type="InterPro" id="IPR012091">
    <property type="entry name" value="Pept_M54_archaemetzncn_arc/bac"/>
</dbReference>
<evidence type="ECO:0000256" key="6">
    <source>
        <dbReference type="HAMAP-Rule" id="MF_01842"/>
    </source>
</evidence>
<evidence type="ECO:0000256" key="5">
    <source>
        <dbReference type="ARBA" id="ARBA00023049"/>
    </source>
</evidence>
<keyword evidence="3 6" id="KW-0378">Hydrolase</keyword>
<dbReference type="HOGENOM" id="CLU_108521_2_0_2"/>
<protein>
    <recommendedName>
        <fullName evidence="6">Archaemetzincin</fullName>
        <ecNumber evidence="6">3.4.-.-</ecNumber>
    </recommendedName>
</protein>
<sequence length="182" mass="20316">MILVVPIGGTRAVAKEIAARVSSFYSPFGIKVEVHPGIPVDTFLRFYDPFRGQFLGRGFLPELSRLCSYCSAILGVVDLDLYEPGLNFIFGLANSSLRAAVIALPRLRPEFYGLAPDEKLFIERAVKEAMHELGHVFDLGHCPNPRCVMHFSNSILDTDAKGWLYCERCLSLLKKRLSMGHV</sequence>
<dbReference type="EMBL" id="CP002779">
    <property type="protein sequence ID" value="AEH23810.1"/>
    <property type="molecule type" value="Genomic_DNA"/>
</dbReference>
<feature type="binding site" evidence="6">
    <location>
        <position position="166"/>
    </location>
    <ligand>
        <name>Zn(2+)</name>
        <dbReference type="ChEBI" id="CHEBI:29105"/>
        <label>2</label>
    </ligand>
</feature>
<feature type="binding site" evidence="6">
    <location>
        <position position="141"/>
    </location>
    <ligand>
        <name>Zn(2+)</name>
        <dbReference type="ChEBI" id="CHEBI:29105"/>
        <label>1</label>
        <note>catalytic</note>
    </ligand>
</feature>
<evidence type="ECO:0000313" key="8">
    <source>
        <dbReference type="Proteomes" id="UP000008386"/>
    </source>
</evidence>
<dbReference type="GO" id="GO:0006508">
    <property type="term" value="P:proteolysis"/>
    <property type="evidence" value="ECO:0007669"/>
    <property type="project" value="UniProtKB-UniRule"/>
</dbReference>
<name>F8AFJ3_PYRYC</name>
<dbReference type="RefSeq" id="WP_013904868.1">
    <property type="nucleotide sequence ID" value="NC_015680.1"/>
</dbReference>